<feature type="domain" description="Acylphosphatase-like" evidence="10">
    <location>
        <begin position="1"/>
        <end position="91"/>
    </location>
</feature>
<sequence length="824" mass="90368">MFVRVQGLVQGVGFRPFVYGLATRLELCGWVRNTSAEVEILVQGQDDDLENFLAYLKNDAPSLARIHSITTEPDSSTKQQTNRYRDFTILPSAEQPGKGQPITPVTPDASLCPSCEEELLNPADRRYLYPFISCTNCGPRFTIIQDLPVDRQRTVMQNFPLCPTCQVEYDNPLDRRFHAQASACPVCGPRLSLHEIKTSRRGEPVCSPSPDSVGARRAVPLHIIGQTHRSAPTNLDSLLTARRLLRKGKILAIKGLGGFHLACDAENPEAVAELRRRKGRPDKPFALMATDLEQIKNICQISEVEAKLLQGPEKPIVLLEKKNVGAGPCACPVRRGTARRAPTSNVAPNLDRLGCMLPYTPLHLLLLNQTDPLLAQESAPALLVMTSGNRSGEPIITENEKALARLAPLADALLLHDRPIHSRCDDSVLRIDSGKRTALFLRRSRGYAPYPIQLPFTVEPILAVGGQLKNTFCLAEGRQALLSQHIGDMDEVATCNTFEASVQQAGKLFRIQPKYIAHDLHPQYFTSRYAQRESQRNGLPCLAAQHHHAHIAACMADNGLEDRKLIGLVFDGTGYGPDGTIWGGEVLIASYGAFERFAHLQCFPLPGGEAAIRQPWRIAVGAAHSLDIASAELDDLPFLDHIEPQALSIIRQQVNKQINCPQTSSLGRLFDAAASLIGIRNQVNYEAQAAIELEVLAKPYLNSTTSYPSDLFSTDDSERAVPLQGLFRAIIEDVRRQKPAGMIGARLHHTLAQLAITLCRKAQAATGLQEVALSGGVWQNQLLLDLVRQGLEEQGLTVYCHQLVPCNDGGLALGQLAVASHQIE</sequence>
<organism evidence="12">
    <name type="scientific">Candidatus Electrothrix aestuarii</name>
    <dbReference type="NCBI Taxonomy" id="3062594"/>
    <lineage>
        <taxon>Bacteria</taxon>
        <taxon>Pseudomonadati</taxon>
        <taxon>Thermodesulfobacteriota</taxon>
        <taxon>Desulfobulbia</taxon>
        <taxon>Desulfobulbales</taxon>
        <taxon>Desulfobulbaceae</taxon>
        <taxon>Candidatus Electrothrix</taxon>
    </lineage>
</organism>
<dbReference type="GO" id="GO:0008270">
    <property type="term" value="F:zinc ion binding"/>
    <property type="evidence" value="ECO:0007669"/>
    <property type="project" value="UniProtKB-KW"/>
</dbReference>
<dbReference type="InterPro" id="IPR041440">
    <property type="entry name" value="HypF_C"/>
</dbReference>
<feature type="domain" description="YrdC-like" evidence="11">
    <location>
        <begin position="235"/>
        <end position="446"/>
    </location>
</feature>
<dbReference type="InterPro" id="IPR017968">
    <property type="entry name" value="Acylphosphatase_CS"/>
</dbReference>
<dbReference type="GO" id="GO:0003725">
    <property type="term" value="F:double-stranded RNA binding"/>
    <property type="evidence" value="ECO:0007669"/>
    <property type="project" value="InterPro"/>
</dbReference>
<dbReference type="AlphaFoldDB" id="A0AAU8LWY0"/>
<protein>
    <recommendedName>
        <fullName evidence="8">Carbamoyltransferase</fullName>
        <ecNumber evidence="8">6.2.-.-</ecNumber>
    </recommendedName>
</protein>
<dbReference type="SUPFAM" id="SSF55821">
    <property type="entry name" value="YrdC/RibB"/>
    <property type="match status" value="1"/>
</dbReference>
<dbReference type="NCBIfam" id="TIGR00143">
    <property type="entry name" value="hypF"/>
    <property type="match status" value="1"/>
</dbReference>
<dbReference type="Gene3D" id="3.30.420.40">
    <property type="match status" value="1"/>
</dbReference>
<dbReference type="PIRSF" id="PIRSF006256">
    <property type="entry name" value="CMPcnvr_hdrg_mat"/>
    <property type="match status" value="1"/>
</dbReference>
<evidence type="ECO:0000256" key="6">
    <source>
        <dbReference type="ARBA" id="ARBA00022833"/>
    </source>
</evidence>
<keyword evidence="6" id="KW-0862">Zinc</keyword>
<feature type="active site" evidence="9">
    <location>
        <position position="33"/>
    </location>
</feature>
<dbReference type="InterPro" id="IPR036046">
    <property type="entry name" value="Acylphosphatase-like_dom_sf"/>
</dbReference>
<evidence type="ECO:0000256" key="9">
    <source>
        <dbReference type="PROSITE-ProRule" id="PRU00520"/>
    </source>
</evidence>
<dbReference type="Pfam" id="PF07503">
    <property type="entry name" value="zf-HYPF"/>
    <property type="match status" value="2"/>
</dbReference>
<comment type="similarity">
    <text evidence="2 8">Belongs to the carbamoyltransferase HypF family.</text>
</comment>
<dbReference type="Pfam" id="PF00708">
    <property type="entry name" value="Acylphosphatase"/>
    <property type="match status" value="1"/>
</dbReference>
<comment type="pathway">
    <text evidence="1">Protein modification; [NiFe] hydrogenase maturation.</text>
</comment>
<dbReference type="Pfam" id="PF22521">
    <property type="entry name" value="HypF_C_2"/>
    <property type="match status" value="1"/>
</dbReference>
<dbReference type="GO" id="GO:0016874">
    <property type="term" value="F:ligase activity"/>
    <property type="evidence" value="ECO:0007669"/>
    <property type="project" value="UniProtKB-UniRule"/>
</dbReference>
<keyword evidence="5" id="KW-0863">Zinc-finger</keyword>
<dbReference type="InterPro" id="IPR006070">
    <property type="entry name" value="Sua5-like_dom"/>
</dbReference>
<dbReference type="Pfam" id="PF01300">
    <property type="entry name" value="Sua5_yciO_yrdC"/>
    <property type="match status" value="1"/>
</dbReference>
<proteinExistence type="inferred from homology"/>
<evidence type="ECO:0000259" key="10">
    <source>
        <dbReference type="PROSITE" id="PS51160"/>
    </source>
</evidence>
<dbReference type="InterPro" id="IPR051060">
    <property type="entry name" value="Carbamoyltrans_HypF-like"/>
</dbReference>
<reference evidence="12" key="2">
    <citation type="submission" date="2024-06" db="EMBL/GenBank/DDBJ databases">
        <authorList>
            <person name="Plum-Jensen L.E."/>
            <person name="Schramm A."/>
            <person name="Marshall I.P.G."/>
        </authorList>
    </citation>
    <scope>NUCLEOTIDE SEQUENCE</scope>
    <source>
        <strain evidence="12">Rat1</strain>
    </source>
</reference>
<keyword evidence="4" id="KW-0479">Metal-binding</keyword>
<comment type="catalytic activity">
    <reaction evidence="7">
        <text>C-terminal L-cysteinyl-[HypE protein] + carbamoyl phosphate + ATP + H2O = C-terminal S-carboxamide-L-cysteinyl-[HypE protein] + AMP + phosphate + diphosphate + H(+)</text>
        <dbReference type="Rhea" id="RHEA:55636"/>
        <dbReference type="Rhea" id="RHEA-COMP:14247"/>
        <dbReference type="Rhea" id="RHEA-COMP:14392"/>
        <dbReference type="ChEBI" id="CHEBI:15377"/>
        <dbReference type="ChEBI" id="CHEBI:15378"/>
        <dbReference type="ChEBI" id="CHEBI:30616"/>
        <dbReference type="ChEBI" id="CHEBI:33019"/>
        <dbReference type="ChEBI" id="CHEBI:43474"/>
        <dbReference type="ChEBI" id="CHEBI:58228"/>
        <dbReference type="ChEBI" id="CHEBI:76913"/>
        <dbReference type="ChEBI" id="CHEBI:139126"/>
        <dbReference type="ChEBI" id="CHEBI:456215"/>
    </reaction>
</comment>
<dbReference type="PROSITE" id="PS00150">
    <property type="entry name" value="ACYLPHOSPHATASE_1"/>
    <property type="match status" value="1"/>
</dbReference>
<dbReference type="EC" id="6.2.-.-" evidence="8"/>
<evidence type="ECO:0000256" key="1">
    <source>
        <dbReference type="ARBA" id="ARBA00004711"/>
    </source>
</evidence>
<dbReference type="GO" id="GO:0003998">
    <property type="term" value="F:acylphosphatase activity"/>
    <property type="evidence" value="ECO:0007669"/>
    <property type="project" value="UniProtKB-EC"/>
</dbReference>
<dbReference type="PROSITE" id="PS51163">
    <property type="entry name" value="YRDC"/>
    <property type="match status" value="1"/>
</dbReference>
<dbReference type="PANTHER" id="PTHR42959">
    <property type="entry name" value="CARBAMOYLTRANSFERASE"/>
    <property type="match status" value="1"/>
</dbReference>
<dbReference type="PANTHER" id="PTHR42959:SF1">
    <property type="entry name" value="CARBAMOYLTRANSFERASE HYPF"/>
    <property type="match status" value="1"/>
</dbReference>
<evidence type="ECO:0000256" key="7">
    <source>
        <dbReference type="ARBA" id="ARBA00048220"/>
    </source>
</evidence>
<dbReference type="GO" id="GO:0016743">
    <property type="term" value="F:carboxyl- or carbamoyltransferase activity"/>
    <property type="evidence" value="ECO:0007669"/>
    <property type="project" value="UniProtKB-UniRule"/>
</dbReference>
<evidence type="ECO:0000256" key="3">
    <source>
        <dbReference type="ARBA" id="ARBA00022598"/>
    </source>
</evidence>
<dbReference type="InterPro" id="IPR055128">
    <property type="entry name" value="HypF_C_2"/>
</dbReference>
<dbReference type="KEGG" id="eaj:Q3M24_02760"/>
<dbReference type="EMBL" id="CP159373">
    <property type="protein sequence ID" value="XCN73691.1"/>
    <property type="molecule type" value="Genomic_DNA"/>
</dbReference>
<dbReference type="Gene3D" id="3.30.110.120">
    <property type="match status" value="1"/>
</dbReference>
<evidence type="ECO:0000256" key="8">
    <source>
        <dbReference type="PIRNR" id="PIRNR006256"/>
    </source>
</evidence>
<evidence type="ECO:0000256" key="2">
    <source>
        <dbReference type="ARBA" id="ARBA00008097"/>
    </source>
</evidence>
<dbReference type="Gene3D" id="3.30.420.360">
    <property type="match status" value="1"/>
</dbReference>
<reference evidence="12" key="1">
    <citation type="journal article" date="2024" name="Syst. Appl. Microbiol.">
        <title>First single-strain enrichments of Electrothrix cable bacteria, description of E. aestuarii sp. nov. and E. rattekaaiensis sp. nov., and proposal of a cable bacteria taxonomy following the rules of the SeqCode.</title>
        <authorList>
            <person name="Plum-Jensen L.E."/>
            <person name="Schramm A."/>
            <person name="Marshall I.P.G."/>
        </authorList>
    </citation>
    <scope>NUCLEOTIDE SEQUENCE</scope>
    <source>
        <strain evidence="12">Rat1</strain>
    </source>
</reference>
<dbReference type="PROSITE" id="PS51160">
    <property type="entry name" value="ACYLPHOSPHATASE_3"/>
    <property type="match status" value="1"/>
</dbReference>
<dbReference type="FunFam" id="3.30.420.40:FF:000124">
    <property type="entry name" value="Carbamoyltransferase HypF"/>
    <property type="match status" value="1"/>
</dbReference>
<name>A0AAU8LWY0_9BACT</name>
<evidence type="ECO:0000313" key="12">
    <source>
        <dbReference type="EMBL" id="XCN73691.1"/>
    </source>
</evidence>
<dbReference type="Pfam" id="PF17788">
    <property type="entry name" value="HypF_C"/>
    <property type="match status" value="1"/>
</dbReference>
<keyword evidence="9" id="KW-0378">Hydrolase</keyword>
<evidence type="ECO:0000256" key="4">
    <source>
        <dbReference type="ARBA" id="ARBA00022723"/>
    </source>
</evidence>
<gene>
    <name evidence="12" type="primary">hypF</name>
    <name evidence="12" type="ORF">Q3M24_02760</name>
</gene>
<evidence type="ECO:0000259" key="11">
    <source>
        <dbReference type="PROSITE" id="PS51163"/>
    </source>
</evidence>
<dbReference type="GO" id="GO:0051604">
    <property type="term" value="P:protein maturation"/>
    <property type="evidence" value="ECO:0007669"/>
    <property type="project" value="TreeGrafter"/>
</dbReference>
<dbReference type="InterPro" id="IPR017945">
    <property type="entry name" value="DHBP_synth_RibB-like_a/b_dom"/>
</dbReference>
<dbReference type="SUPFAM" id="SSF54975">
    <property type="entry name" value="Acylphosphatase/BLUF domain-like"/>
    <property type="match status" value="1"/>
</dbReference>
<dbReference type="InterPro" id="IPR011125">
    <property type="entry name" value="Znf_HypF"/>
</dbReference>
<dbReference type="InterPro" id="IPR001792">
    <property type="entry name" value="Acylphosphatase-like_dom"/>
</dbReference>
<feature type="active site" evidence="9">
    <location>
        <position position="15"/>
    </location>
</feature>
<dbReference type="InterPro" id="IPR004421">
    <property type="entry name" value="Carbamoyltransferase_HypF"/>
</dbReference>
<accession>A0AAU8LWY0</accession>
<comment type="catalytic activity">
    <reaction evidence="9">
        <text>an acyl phosphate + H2O = a carboxylate + phosphate + H(+)</text>
        <dbReference type="Rhea" id="RHEA:14965"/>
        <dbReference type="ChEBI" id="CHEBI:15377"/>
        <dbReference type="ChEBI" id="CHEBI:15378"/>
        <dbReference type="ChEBI" id="CHEBI:29067"/>
        <dbReference type="ChEBI" id="CHEBI:43474"/>
        <dbReference type="ChEBI" id="CHEBI:59918"/>
        <dbReference type="EC" id="3.6.1.7"/>
    </reaction>
</comment>
<keyword evidence="3 12" id="KW-0436">Ligase</keyword>
<evidence type="ECO:0000256" key="5">
    <source>
        <dbReference type="ARBA" id="ARBA00022771"/>
    </source>
</evidence>
<dbReference type="Gene3D" id="3.90.870.50">
    <property type="match status" value="1"/>
</dbReference>